<evidence type="ECO:0000313" key="11">
    <source>
        <dbReference type="Proteomes" id="UP001603857"/>
    </source>
</evidence>
<dbReference type="Gene3D" id="3.20.20.190">
    <property type="entry name" value="Phosphatidylinositol (PI) phosphodiesterase"/>
    <property type="match status" value="2"/>
</dbReference>
<name>A0ABD1MRS5_9FABA</name>
<evidence type="ECO:0000256" key="6">
    <source>
        <dbReference type="ARBA" id="ARBA00047512"/>
    </source>
</evidence>
<feature type="domain" description="GP-PDE" evidence="9">
    <location>
        <begin position="351"/>
        <end position="647"/>
    </location>
</feature>
<dbReference type="PROSITE" id="PS51704">
    <property type="entry name" value="GP_PDE"/>
    <property type="match status" value="2"/>
</dbReference>
<evidence type="ECO:0000256" key="8">
    <source>
        <dbReference type="SAM" id="SignalP"/>
    </source>
</evidence>
<dbReference type="PANTHER" id="PTHR43620:SF44">
    <property type="entry name" value="GLYCEROPHOSPHODIESTER PHOSPHODIESTERASE GDPDL6-RELATED"/>
    <property type="match status" value="1"/>
</dbReference>
<feature type="signal peptide" evidence="8">
    <location>
        <begin position="1"/>
        <end position="17"/>
    </location>
</feature>
<dbReference type="FunFam" id="3.20.20.190:FF:000011">
    <property type="entry name" value="Glycerophosphodiester phosphodiesterase GDPDL3"/>
    <property type="match status" value="1"/>
</dbReference>
<evidence type="ECO:0000259" key="9">
    <source>
        <dbReference type="PROSITE" id="PS51704"/>
    </source>
</evidence>
<evidence type="ECO:0000256" key="3">
    <source>
        <dbReference type="ARBA" id="ARBA00022798"/>
    </source>
</evidence>
<dbReference type="PANTHER" id="PTHR43620">
    <property type="entry name" value="GLYCEROPHOSPHORYL DIESTER PHOSPHODIESTERASE"/>
    <property type="match status" value="1"/>
</dbReference>
<gene>
    <name evidence="10" type="ORF">Fmac_012945</name>
</gene>
<organism evidence="10 11">
    <name type="scientific">Flemingia macrophylla</name>
    <dbReference type="NCBI Taxonomy" id="520843"/>
    <lineage>
        <taxon>Eukaryota</taxon>
        <taxon>Viridiplantae</taxon>
        <taxon>Streptophyta</taxon>
        <taxon>Embryophyta</taxon>
        <taxon>Tracheophyta</taxon>
        <taxon>Spermatophyta</taxon>
        <taxon>Magnoliopsida</taxon>
        <taxon>eudicotyledons</taxon>
        <taxon>Gunneridae</taxon>
        <taxon>Pentapetalae</taxon>
        <taxon>rosids</taxon>
        <taxon>fabids</taxon>
        <taxon>Fabales</taxon>
        <taxon>Fabaceae</taxon>
        <taxon>Papilionoideae</taxon>
        <taxon>50 kb inversion clade</taxon>
        <taxon>NPAAA clade</taxon>
        <taxon>indigoferoid/millettioid clade</taxon>
        <taxon>Phaseoleae</taxon>
        <taxon>Flemingia</taxon>
    </lineage>
</organism>
<dbReference type="AlphaFoldDB" id="A0ABD1MRS5"/>
<evidence type="ECO:0000256" key="1">
    <source>
        <dbReference type="ARBA" id="ARBA00012247"/>
    </source>
</evidence>
<dbReference type="Pfam" id="PF03009">
    <property type="entry name" value="GDPD"/>
    <property type="match status" value="1"/>
</dbReference>
<evidence type="ECO:0000313" key="10">
    <source>
        <dbReference type="EMBL" id="KAL2338499.1"/>
    </source>
</evidence>
<keyword evidence="11" id="KW-1185">Reference proteome</keyword>
<dbReference type="CDD" id="cd08604">
    <property type="entry name" value="GDPD_SHV3_repeat_2"/>
    <property type="match status" value="1"/>
</dbReference>
<evidence type="ECO:0000256" key="7">
    <source>
        <dbReference type="SAM" id="MobiDB-lite"/>
    </source>
</evidence>
<accession>A0ABD1MRS5</accession>
<evidence type="ECO:0000256" key="2">
    <source>
        <dbReference type="ARBA" id="ARBA00022729"/>
    </source>
</evidence>
<dbReference type="GO" id="GO:0008889">
    <property type="term" value="F:glycerophosphodiester phosphodiesterase activity"/>
    <property type="evidence" value="ECO:0007669"/>
    <property type="project" value="UniProtKB-EC"/>
</dbReference>
<dbReference type="InterPro" id="IPR017946">
    <property type="entry name" value="PLC-like_Pdiesterase_TIM-brl"/>
</dbReference>
<proteinExistence type="predicted"/>
<feature type="region of interest" description="Disordered" evidence="7">
    <location>
        <begin position="699"/>
        <end position="730"/>
    </location>
</feature>
<feature type="chain" id="PRO_5044765967" description="glycerophosphodiester phosphodiesterase" evidence="8">
    <location>
        <begin position="18"/>
        <end position="755"/>
    </location>
</feature>
<evidence type="ECO:0000256" key="5">
    <source>
        <dbReference type="ARBA" id="ARBA00023180"/>
    </source>
</evidence>
<dbReference type="InterPro" id="IPR030395">
    <property type="entry name" value="GP_PDE_dom"/>
</dbReference>
<comment type="catalytic activity">
    <reaction evidence="6">
        <text>a sn-glycero-3-phosphodiester + H2O = an alcohol + sn-glycerol 3-phosphate + H(+)</text>
        <dbReference type="Rhea" id="RHEA:12969"/>
        <dbReference type="ChEBI" id="CHEBI:15377"/>
        <dbReference type="ChEBI" id="CHEBI:15378"/>
        <dbReference type="ChEBI" id="CHEBI:30879"/>
        <dbReference type="ChEBI" id="CHEBI:57597"/>
        <dbReference type="ChEBI" id="CHEBI:83408"/>
        <dbReference type="EC" id="3.1.4.46"/>
    </reaction>
</comment>
<dbReference type="EC" id="3.1.4.46" evidence="1"/>
<dbReference type="SUPFAM" id="SSF51695">
    <property type="entry name" value="PLC-like phosphodiesterases"/>
    <property type="match status" value="2"/>
</dbReference>
<reference evidence="10 11" key="1">
    <citation type="submission" date="2024-08" db="EMBL/GenBank/DDBJ databases">
        <title>Insights into the chromosomal genome structure of Flemingia macrophylla.</title>
        <authorList>
            <person name="Ding Y."/>
            <person name="Zhao Y."/>
            <person name="Bi W."/>
            <person name="Wu M."/>
            <person name="Zhao G."/>
            <person name="Gong Y."/>
            <person name="Li W."/>
            <person name="Zhang P."/>
        </authorList>
    </citation>
    <scope>NUCLEOTIDE SEQUENCE [LARGE SCALE GENOMIC DNA]</scope>
    <source>
        <strain evidence="10">DYQJB</strain>
        <tissue evidence="10">Leaf</tissue>
    </source>
</reference>
<evidence type="ECO:0000256" key="4">
    <source>
        <dbReference type="ARBA" id="ARBA00022801"/>
    </source>
</evidence>
<keyword evidence="5" id="KW-0325">Glycoprotein</keyword>
<feature type="domain" description="GP-PDE" evidence="9">
    <location>
        <begin position="43"/>
        <end position="336"/>
    </location>
</feature>
<sequence length="755" mass="81647">MLRRLFLISLLLHTIVAQKPEVPNLPQDKGPAQRWSTLSGNEPLVIARGGFSGLFPEGTPDAISLSQDISILLCNLQLAQDGGAFCITGITLDNATTIETFDPKAKSYNVNGKDVRGHFSVDYTSIQIDQNITMNQAIYSRPNFYDGMYHVLNVDPLLSGKSPPRFWLNVQNAEFYTQNGVQVVDIVLDLLGSYKIEFVSSSDLGFLKSIKGKSNKATKVVFKLLNADDVEPSTKQPYSSVLKDLATIKSFSSGIMVPKEYIWPLKPDKYLGPATTLVADAHKLGLEVYASGFANDLVSSYNYSYDPTAEYLQFIDNGESVDGVITDFPVTASNAIACFAHNNTSPQKGPTLIISNNGASGVYPGNTDLAYKQAIDDGADIIDCQVQMTKDGIAFCSNNTDLTVGTTAMTKFMSRSSSVPEIQSKSGIFSFDLTWSEIQTLKPQMTSKGSDLVRNPANKNSGKFVTLTEFLELAKTKVGILIDIQNANYLASKKGLDIVSAVTTALSNATFDKQSAKQVLIQSDDSSVLSKFKDIPSYKRVMKLSNENMGDIPKQTAEEIKKYADAVNLPKTTIIKPYGSMLTGVTNVVKELKAVNISVFVYTLKNEYTTLAFDYWADPNIEIATLIQTAKVDGIVTDFPATASRFMRSTCSDPTRDPTILPAIPGDLLSTFPSDAQPPAQAPLPPLEVDQVVDPPLPAVAKTQPANAPDGSESQPADAASPPPPTPPSGARANVANCGICLAAVWLFAMLFTCL</sequence>
<keyword evidence="4" id="KW-0378">Hydrolase</keyword>
<keyword evidence="3" id="KW-0319">Glycerol metabolism</keyword>
<protein>
    <recommendedName>
        <fullName evidence="1">glycerophosphodiester phosphodiesterase</fullName>
        <ecNumber evidence="1">3.1.4.46</ecNumber>
    </recommendedName>
</protein>
<dbReference type="Proteomes" id="UP001603857">
    <property type="component" value="Unassembled WGS sequence"/>
</dbReference>
<comment type="caution">
    <text evidence="10">The sequence shown here is derived from an EMBL/GenBank/DDBJ whole genome shotgun (WGS) entry which is preliminary data.</text>
</comment>
<dbReference type="GO" id="GO:0006071">
    <property type="term" value="P:glycerol metabolic process"/>
    <property type="evidence" value="ECO:0007669"/>
    <property type="project" value="UniProtKB-KW"/>
</dbReference>
<dbReference type="EMBL" id="JBGMDY010000004">
    <property type="protein sequence ID" value="KAL2338499.1"/>
    <property type="molecule type" value="Genomic_DNA"/>
</dbReference>
<keyword evidence="2 8" id="KW-0732">Signal</keyword>